<keyword evidence="3" id="KW-1185">Reference proteome</keyword>
<organism evidence="2 3">
    <name type="scientific">Halobaculum lipolyticum</name>
    <dbReference type="NCBI Taxonomy" id="3032001"/>
    <lineage>
        <taxon>Archaea</taxon>
        <taxon>Methanobacteriati</taxon>
        <taxon>Methanobacteriota</taxon>
        <taxon>Stenosarchaea group</taxon>
        <taxon>Halobacteria</taxon>
        <taxon>Halobacteriales</taxon>
        <taxon>Haloferacaceae</taxon>
        <taxon>Halobaculum</taxon>
    </lineage>
</organism>
<sequence>MATEQHEEGPKLTDVSAGQSVYDAEGNELGTVRGVDDAGFYVLAAEGTGAVSLDEARDVLGKAYVMWRCWECGAMGRIEGQLPARCPDCDAPREDLYYWAED</sequence>
<dbReference type="SUPFAM" id="SSF57802">
    <property type="entry name" value="Rubredoxin-like"/>
    <property type="match status" value="1"/>
</dbReference>
<protein>
    <recommendedName>
        <fullName evidence="1">DUF7130 domain-containing protein</fullName>
    </recommendedName>
</protein>
<dbReference type="Proteomes" id="UP001596461">
    <property type="component" value="Unassembled WGS sequence"/>
</dbReference>
<dbReference type="GeneID" id="81124717"/>
<proteinExistence type="predicted"/>
<dbReference type="InterPro" id="IPR055554">
    <property type="entry name" value="DUF7130"/>
</dbReference>
<dbReference type="RefSeq" id="WP_284032829.1">
    <property type="nucleotide sequence ID" value="NZ_CP126154.1"/>
</dbReference>
<comment type="caution">
    <text evidence="2">The sequence shown here is derived from an EMBL/GenBank/DDBJ whole genome shotgun (WGS) entry which is preliminary data.</text>
</comment>
<feature type="domain" description="DUF7130" evidence="1">
    <location>
        <begin position="17"/>
        <end position="102"/>
    </location>
</feature>
<evidence type="ECO:0000313" key="3">
    <source>
        <dbReference type="Proteomes" id="UP001596461"/>
    </source>
</evidence>
<reference evidence="2 3" key="1">
    <citation type="journal article" date="2019" name="Int. J. Syst. Evol. Microbiol.">
        <title>The Global Catalogue of Microorganisms (GCM) 10K type strain sequencing project: providing services to taxonomists for standard genome sequencing and annotation.</title>
        <authorList>
            <consortium name="The Broad Institute Genomics Platform"/>
            <consortium name="The Broad Institute Genome Sequencing Center for Infectious Disease"/>
            <person name="Wu L."/>
            <person name="Ma J."/>
        </authorList>
    </citation>
    <scope>NUCLEOTIDE SEQUENCE [LARGE SCALE GENOMIC DNA]</scope>
    <source>
        <strain evidence="2 3">DT31</strain>
    </source>
</reference>
<gene>
    <name evidence="2" type="ORF">ACFQL9_09665</name>
</gene>
<dbReference type="AlphaFoldDB" id="A0ABD5WHB9"/>
<evidence type="ECO:0000259" key="1">
    <source>
        <dbReference type="Pfam" id="PF23458"/>
    </source>
</evidence>
<name>A0ABD5WHB9_9EURY</name>
<dbReference type="Pfam" id="PF23458">
    <property type="entry name" value="DUF7130"/>
    <property type="match status" value="1"/>
</dbReference>
<evidence type="ECO:0000313" key="2">
    <source>
        <dbReference type="EMBL" id="MFC7069908.1"/>
    </source>
</evidence>
<accession>A0ABD5WHB9</accession>
<dbReference type="EMBL" id="JBHTAH010000007">
    <property type="protein sequence ID" value="MFC7069908.1"/>
    <property type="molecule type" value="Genomic_DNA"/>
</dbReference>